<protein>
    <submittedName>
        <fullName evidence="4">Tetratricopeptide (TPR) repeat protein/DNA-binding CsgD family transcriptional regulator</fullName>
    </submittedName>
</protein>
<dbReference type="EMBL" id="JAASQL010000003">
    <property type="protein sequence ID" value="NIJ45878.1"/>
    <property type="molecule type" value="Genomic_DNA"/>
</dbReference>
<keyword evidence="1" id="KW-0802">TPR repeat</keyword>
<dbReference type="InterPro" id="IPR016032">
    <property type="entry name" value="Sig_transdc_resp-reg_C-effctor"/>
</dbReference>
<feature type="repeat" description="TPR" evidence="1">
    <location>
        <begin position="233"/>
        <end position="266"/>
    </location>
</feature>
<evidence type="ECO:0000313" key="4">
    <source>
        <dbReference type="EMBL" id="NIJ45878.1"/>
    </source>
</evidence>
<dbReference type="PROSITE" id="PS50005">
    <property type="entry name" value="TPR"/>
    <property type="match status" value="1"/>
</dbReference>
<feature type="coiled-coil region" evidence="2">
    <location>
        <begin position="383"/>
        <end position="436"/>
    </location>
</feature>
<dbReference type="Gene3D" id="1.25.40.10">
    <property type="entry name" value="Tetratricopeptide repeat domain"/>
    <property type="match status" value="2"/>
</dbReference>
<evidence type="ECO:0000256" key="1">
    <source>
        <dbReference type="PROSITE-ProRule" id="PRU00339"/>
    </source>
</evidence>
<dbReference type="Gene3D" id="1.10.10.10">
    <property type="entry name" value="Winged helix-like DNA-binding domain superfamily/Winged helix DNA-binding domain"/>
    <property type="match status" value="1"/>
</dbReference>
<dbReference type="SUPFAM" id="SSF48452">
    <property type="entry name" value="TPR-like"/>
    <property type="match status" value="1"/>
</dbReference>
<keyword evidence="3" id="KW-0472">Membrane</keyword>
<dbReference type="SUPFAM" id="SSF46894">
    <property type="entry name" value="C-terminal effector domain of the bipartite response regulators"/>
    <property type="match status" value="1"/>
</dbReference>
<sequence>MQKFNFIFFITFSISLLFNVSTYSQEEKEIDTLFQQAKEIKFINPKKSVQIYTQYYQSALEEKDTLRAIKGLIEIGTIYSHNVNYSKAYDHLWKALLLADRHQKKIHKGRVYQELGWLYGFFNRKEEALKHFNASLEISRDLYKKNLVPSIYIFSDHFGLANFYRVNKNYDMYLKHLDSCVKIKNNIQGLHKNYYLEAELAYKLMLEKKYDKAIEKLQTAKDFFKEESITYLVVIEHILGKVYKAKGDYKKSIEAYTNSLQISNQYHCHSDYKIMSCDDLVEVYKIKNNYQKAFVYLKESKEMNEKIFGSKTENNQELLLLKDTFRTTKEEQQKLESNRKIELLKQEKYISFLKVVTTTTVTISVLIFVYFFIFYTKRKHQNEKKIIEEKQKLELEKKNEILELKNKELTTSALQLIEKEEFLKNLQQRLNKQDESINTKTVSKMINTIQGNPNSNWKEFETRFTLINQNFYKKLREQFPNLSQTDLKICALIKLNFTSKEMSSLLGISVESVHTSRYRLRKKLNLEKEQSLSDFINSI</sequence>
<dbReference type="RefSeq" id="WP_167188836.1">
    <property type="nucleotide sequence ID" value="NZ_JAASQL010000003.1"/>
</dbReference>
<dbReference type="InterPro" id="IPR036388">
    <property type="entry name" value="WH-like_DNA-bd_sf"/>
</dbReference>
<keyword evidence="5" id="KW-1185">Reference proteome</keyword>
<evidence type="ECO:0000256" key="3">
    <source>
        <dbReference type="SAM" id="Phobius"/>
    </source>
</evidence>
<proteinExistence type="predicted"/>
<dbReference type="InterPro" id="IPR011990">
    <property type="entry name" value="TPR-like_helical_dom_sf"/>
</dbReference>
<keyword evidence="2" id="KW-0175">Coiled coil</keyword>
<keyword evidence="3" id="KW-0812">Transmembrane</keyword>
<dbReference type="InterPro" id="IPR019734">
    <property type="entry name" value="TPR_rpt"/>
</dbReference>
<dbReference type="SMART" id="SM00028">
    <property type="entry name" value="TPR"/>
    <property type="match status" value="6"/>
</dbReference>
<dbReference type="PANTHER" id="PTHR19959">
    <property type="entry name" value="KINESIN LIGHT CHAIN"/>
    <property type="match status" value="1"/>
</dbReference>
<reference evidence="4 5" key="1">
    <citation type="submission" date="2020-03" db="EMBL/GenBank/DDBJ databases">
        <title>Genomic Encyclopedia of Type Strains, Phase IV (KMG-IV): sequencing the most valuable type-strain genomes for metagenomic binning, comparative biology and taxonomic classification.</title>
        <authorList>
            <person name="Goeker M."/>
        </authorList>
    </citation>
    <scope>NUCLEOTIDE SEQUENCE [LARGE SCALE GENOMIC DNA]</scope>
    <source>
        <strain evidence="4 5">DSM 101599</strain>
    </source>
</reference>
<keyword evidence="3" id="KW-1133">Transmembrane helix</keyword>
<gene>
    <name evidence="4" type="ORF">FHR24_002349</name>
</gene>
<evidence type="ECO:0000256" key="2">
    <source>
        <dbReference type="SAM" id="Coils"/>
    </source>
</evidence>
<dbReference type="Pfam" id="PF13181">
    <property type="entry name" value="TPR_8"/>
    <property type="match status" value="2"/>
</dbReference>
<feature type="transmembrane region" description="Helical" evidence="3">
    <location>
        <begin position="349"/>
        <end position="375"/>
    </location>
</feature>
<comment type="caution">
    <text evidence="4">The sequence shown here is derived from an EMBL/GenBank/DDBJ whole genome shotgun (WGS) entry which is preliminary data.</text>
</comment>
<name>A0ABX0UAX8_9FLAO</name>
<dbReference type="PANTHER" id="PTHR19959:SF119">
    <property type="entry name" value="FUNGAL LIPASE-LIKE DOMAIN-CONTAINING PROTEIN"/>
    <property type="match status" value="1"/>
</dbReference>
<accession>A0ABX0UAX8</accession>
<organism evidence="4 5">
    <name type="scientific">Wenyingzhuangia heitensis</name>
    <dbReference type="NCBI Taxonomy" id="1487859"/>
    <lineage>
        <taxon>Bacteria</taxon>
        <taxon>Pseudomonadati</taxon>
        <taxon>Bacteroidota</taxon>
        <taxon>Flavobacteriia</taxon>
        <taxon>Flavobacteriales</taxon>
        <taxon>Flavobacteriaceae</taxon>
        <taxon>Wenyingzhuangia</taxon>
    </lineage>
</organism>
<dbReference type="Proteomes" id="UP000745859">
    <property type="component" value="Unassembled WGS sequence"/>
</dbReference>
<evidence type="ECO:0000313" key="5">
    <source>
        <dbReference type="Proteomes" id="UP000745859"/>
    </source>
</evidence>